<organism evidence="2 3">
    <name type="scientific">Flavobacterium cerinum</name>
    <dbReference type="NCBI Taxonomy" id="2502784"/>
    <lineage>
        <taxon>Bacteria</taxon>
        <taxon>Pseudomonadati</taxon>
        <taxon>Bacteroidota</taxon>
        <taxon>Flavobacteriia</taxon>
        <taxon>Flavobacteriales</taxon>
        <taxon>Flavobacteriaceae</taxon>
        <taxon>Flavobacterium</taxon>
    </lineage>
</organism>
<protein>
    <submittedName>
        <fullName evidence="2">Uncharacterized protein</fullName>
    </submittedName>
</protein>
<reference evidence="2 3" key="1">
    <citation type="submission" date="2019-01" db="EMBL/GenBank/DDBJ databases">
        <title>Flavobacterium sp. nov.,isolated from freshwater.</title>
        <authorList>
            <person name="Zhang R."/>
            <person name="Du Z.-J."/>
        </authorList>
    </citation>
    <scope>NUCLEOTIDE SEQUENCE [LARGE SCALE GENOMIC DNA]</scope>
    <source>
        <strain evidence="2 3">1E403</strain>
    </source>
</reference>
<feature type="transmembrane region" description="Helical" evidence="1">
    <location>
        <begin position="6"/>
        <end position="26"/>
    </location>
</feature>
<evidence type="ECO:0000256" key="1">
    <source>
        <dbReference type="SAM" id="Phobius"/>
    </source>
</evidence>
<dbReference type="EMBL" id="SBII01000012">
    <property type="protein sequence ID" value="RWW92260.1"/>
    <property type="molecule type" value="Genomic_DNA"/>
</dbReference>
<keyword evidence="1" id="KW-0472">Membrane</keyword>
<sequence>MAFFLSFSFFAFSLSFIFLVFFWLVFKSPSTPISVPSVLIPLGSLISVTSLAGAFAVSAGFFTAGCAGLAATGFAVVVFAAAVLEGLGFAAVVVALAGFAVVPAAGRGLRTGGLGFSAGFSTGAVSFKTCFSISLLPA</sequence>
<comment type="caution">
    <text evidence="2">The sequence shown here is derived from an EMBL/GenBank/DDBJ whole genome shotgun (WGS) entry which is preliminary data.</text>
</comment>
<keyword evidence="1" id="KW-0812">Transmembrane</keyword>
<feature type="transmembrane region" description="Helical" evidence="1">
    <location>
        <begin position="38"/>
        <end position="62"/>
    </location>
</feature>
<evidence type="ECO:0000313" key="2">
    <source>
        <dbReference type="EMBL" id="RWW92260.1"/>
    </source>
</evidence>
<keyword evidence="1" id="KW-1133">Transmembrane helix</keyword>
<name>A0A3S3QU74_9FLAO</name>
<keyword evidence="3" id="KW-1185">Reference proteome</keyword>
<gene>
    <name evidence="2" type="ORF">EPI11_15205</name>
</gene>
<accession>A0A3S3QU74</accession>
<feature type="transmembrane region" description="Helical" evidence="1">
    <location>
        <begin position="114"/>
        <end position="136"/>
    </location>
</feature>
<dbReference type="Proteomes" id="UP000287527">
    <property type="component" value="Unassembled WGS sequence"/>
</dbReference>
<proteinExistence type="predicted"/>
<dbReference type="AlphaFoldDB" id="A0A3S3QU74"/>
<feature type="transmembrane region" description="Helical" evidence="1">
    <location>
        <begin position="74"/>
        <end position="102"/>
    </location>
</feature>
<evidence type="ECO:0000313" key="3">
    <source>
        <dbReference type="Proteomes" id="UP000287527"/>
    </source>
</evidence>